<reference evidence="8" key="1">
    <citation type="journal article" date="2021" name="PeerJ">
        <title>Extensive microbial diversity within the chicken gut microbiome revealed by metagenomics and culture.</title>
        <authorList>
            <person name="Gilroy R."/>
            <person name="Ravi A."/>
            <person name="Getino M."/>
            <person name="Pursley I."/>
            <person name="Horton D.L."/>
            <person name="Alikhan N.F."/>
            <person name="Baker D."/>
            <person name="Gharbi K."/>
            <person name="Hall N."/>
            <person name="Watson M."/>
            <person name="Adriaenssens E.M."/>
            <person name="Foster-Nyarko E."/>
            <person name="Jarju S."/>
            <person name="Secka A."/>
            <person name="Antonio M."/>
            <person name="Oren A."/>
            <person name="Chaudhuri R.R."/>
            <person name="La Ragione R."/>
            <person name="Hildebrand F."/>
            <person name="Pallen M.J."/>
        </authorList>
    </citation>
    <scope>NUCLEOTIDE SEQUENCE</scope>
    <source>
        <strain evidence="8">ChiSxjej3B15-1167</strain>
    </source>
</reference>
<evidence type="ECO:0000256" key="5">
    <source>
        <dbReference type="ARBA" id="ARBA00023004"/>
    </source>
</evidence>
<dbReference type="InterPro" id="IPR036136">
    <property type="entry name" value="Nit/Sulf_reduc_fer-like_dom_sf"/>
</dbReference>
<evidence type="ECO:0000256" key="3">
    <source>
        <dbReference type="ARBA" id="ARBA00022723"/>
    </source>
</evidence>
<sequence>SIRKYNIDKVHFTTCQTIQLHNLNADAVCAIAVEALDHGIVTRGGGGDFPRNVMVSPLSGVEQGEYFDVSPYAEAAAEYLMTLIKTVKLPRKLKVCFSNSPANRTHATFRDLGFVARQDGTFDVYSAGGLGNNAKMGVLVAESVEGSKILYYIRAMVDMFTTYGNYENRAKARTRYMQDVLGDKYAEEFQKKLDVVFASGVNMDIPAEKISAEEGAAGKAEADAPMHVTKTGDGSTAEGWRVIPQKQEGLYAVAYHPIGGCPNPDKLVEIYDAIKDMDQAELRVAPDETVYIINCTGSEAKKILDITDDGASNLFETSVACIGASICQVGVRDSQKLLATLVAAAREWNFPEGTLPRIHISGCPSSCGTHQIGRIGFRGGMKKVDGKPVSAFVLYVNGKEGEPAQFGEQLGTILEEEIPSFLKALGEEIAASGKDFETWYAEDPERFKEIAAPYL</sequence>
<evidence type="ECO:0000313" key="8">
    <source>
        <dbReference type="EMBL" id="HIX72644.1"/>
    </source>
</evidence>
<evidence type="ECO:0000256" key="6">
    <source>
        <dbReference type="ARBA" id="ARBA00023014"/>
    </source>
</evidence>
<dbReference type="Proteomes" id="UP000886805">
    <property type="component" value="Unassembled WGS sequence"/>
</dbReference>
<evidence type="ECO:0000313" key="9">
    <source>
        <dbReference type="Proteomes" id="UP000886805"/>
    </source>
</evidence>
<evidence type="ECO:0000259" key="7">
    <source>
        <dbReference type="Pfam" id="PF01077"/>
    </source>
</evidence>
<dbReference type="PRINTS" id="PR00397">
    <property type="entry name" value="SIROHAEM"/>
</dbReference>
<organism evidence="8 9">
    <name type="scientific">Candidatus Anaerobutyricum stercoripullorum</name>
    <dbReference type="NCBI Taxonomy" id="2838456"/>
    <lineage>
        <taxon>Bacteria</taxon>
        <taxon>Bacillati</taxon>
        <taxon>Bacillota</taxon>
        <taxon>Clostridia</taxon>
        <taxon>Lachnospirales</taxon>
        <taxon>Lachnospiraceae</taxon>
        <taxon>Anaerobutyricum</taxon>
    </lineage>
</organism>
<dbReference type="InterPro" id="IPR006067">
    <property type="entry name" value="NO2/SO3_Rdtase_4Fe4S_dom"/>
</dbReference>
<accession>A0A9D2BEU1</accession>
<keyword evidence="6" id="KW-0411">Iron-sulfur</keyword>
<keyword evidence="2" id="KW-0349">Heme</keyword>
<gene>
    <name evidence="8" type="ORF">H9849_06440</name>
</gene>
<dbReference type="GO" id="GO:0016491">
    <property type="term" value="F:oxidoreductase activity"/>
    <property type="evidence" value="ECO:0007669"/>
    <property type="project" value="UniProtKB-KW"/>
</dbReference>
<dbReference type="Pfam" id="PF01077">
    <property type="entry name" value="NIR_SIR"/>
    <property type="match status" value="1"/>
</dbReference>
<dbReference type="Gene3D" id="3.90.480.10">
    <property type="entry name" value="Sulfite Reductase Hemoprotein,Domain 2"/>
    <property type="match status" value="1"/>
</dbReference>
<dbReference type="GO" id="GO:0046872">
    <property type="term" value="F:metal ion binding"/>
    <property type="evidence" value="ECO:0007669"/>
    <property type="project" value="UniProtKB-KW"/>
</dbReference>
<comment type="caution">
    <text evidence="8">The sequence shown here is derived from an EMBL/GenBank/DDBJ whole genome shotgun (WGS) entry which is preliminary data.</text>
</comment>
<dbReference type="InterPro" id="IPR051329">
    <property type="entry name" value="NIR_SIR_4Fe-4S"/>
</dbReference>
<dbReference type="SUPFAM" id="SSF55124">
    <property type="entry name" value="Nitrite/Sulfite reductase N-terminal domain-like"/>
    <property type="match status" value="2"/>
</dbReference>
<dbReference type="EMBL" id="DXEQ01000189">
    <property type="protein sequence ID" value="HIX72644.1"/>
    <property type="molecule type" value="Genomic_DNA"/>
</dbReference>
<dbReference type="PANTHER" id="PTHR32439:SF9">
    <property type="entry name" value="BLR3264 PROTEIN"/>
    <property type="match status" value="1"/>
</dbReference>
<keyword evidence="1" id="KW-0004">4Fe-4S</keyword>
<protein>
    <submittedName>
        <fullName evidence="8">Nitrite/sulfite reductase</fullName>
    </submittedName>
</protein>
<feature type="non-terminal residue" evidence="8">
    <location>
        <position position="1"/>
    </location>
</feature>
<evidence type="ECO:0000256" key="4">
    <source>
        <dbReference type="ARBA" id="ARBA00023002"/>
    </source>
</evidence>
<reference evidence="8" key="2">
    <citation type="submission" date="2021-04" db="EMBL/GenBank/DDBJ databases">
        <authorList>
            <person name="Gilroy R."/>
        </authorList>
    </citation>
    <scope>NUCLEOTIDE SEQUENCE</scope>
    <source>
        <strain evidence="8">ChiSxjej3B15-1167</strain>
    </source>
</reference>
<keyword evidence="5" id="KW-0408">Iron</keyword>
<proteinExistence type="predicted"/>
<dbReference type="GO" id="GO:0020037">
    <property type="term" value="F:heme binding"/>
    <property type="evidence" value="ECO:0007669"/>
    <property type="project" value="InterPro"/>
</dbReference>
<evidence type="ECO:0000256" key="1">
    <source>
        <dbReference type="ARBA" id="ARBA00022485"/>
    </source>
</evidence>
<dbReference type="PANTHER" id="PTHR32439">
    <property type="entry name" value="FERREDOXIN--NITRITE REDUCTASE, CHLOROPLASTIC"/>
    <property type="match status" value="1"/>
</dbReference>
<feature type="domain" description="Nitrite/sulphite reductase 4Fe-4S" evidence="7">
    <location>
        <begin position="47"/>
        <end position="192"/>
    </location>
</feature>
<keyword evidence="4" id="KW-0560">Oxidoreductase</keyword>
<keyword evidence="3" id="KW-0479">Metal-binding</keyword>
<dbReference type="GO" id="GO:0051539">
    <property type="term" value="F:4 iron, 4 sulfur cluster binding"/>
    <property type="evidence" value="ECO:0007669"/>
    <property type="project" value="UniProtKB-KW"/>
</dbReference>
<name>A0A9D2BEU1_9FIRM</name>
<dbReference type="SUPFAM" id="SSF56014">
    <property type="entry name" value="Nitrite and sulphite reductase 4Fe-4S domain-like"/>
    <property type="match status" value="2"/>
</dbReference>
<dbReference type="AlphaFoldDB" id="A0A9D2BEU1"/>
<dbReference type="InterPro" id="IPR006066">
    <property type="entry name" value="NO2/SO3_Rdtase_FeS/sirohaem_BS"/>
</dbReference>
<dbReference type="Gene3D" id="3.30.413.10">
    <property type="entry name" value="Sulfite Reductase Hemoprotein, domain 1"/>
    <property type="match status" value="2"/>
</dbReference>
<evidence type="ECO:0000256" key="2">
    <source>
        <dbReference type="ARBA" id="ARBA00022617"/>
    </source>
</evidence>
<dbReference type="InterPro" id="IPR045854">
    <property type="entry name" value="NO2/SO3_Rdtase_4Fe4S_sf"/>
</dbReference>